<dbReference type="InterPro" id="IPR010297">
    <property type="entry name" value="DUF900_hydrolase"/>
</dbReference>
<organism evidence="2 3">
    <name type="scientific">Rhizobium rhododendri</name>
    <dbReference type="NCBI Taxonomy" id="2506430"/>
    <lineage>
        <taxon>Bacteria</taxon>
        <taxon>Pseudomonadati</taxon>
        <taxon>Pseudomonadota</taxon>
        <taxon>Alphaproteobacteria</taxon>
        <taxon>Hyphomicrobiales</taxon>
        <taxon>Rhizobiaceae</taxon>
        <taxon>Rhizobium/Agrobacterium group</taxon>
        <taxon>Rhizobium</taxon>
    </lineage>
</organism>
<reference evidence="2" key="2">
    <citation type="journal article" date="2023" name="MicrobiologyOpen">
        <title>Genomics of the tumorigenes clade of the family Rhizobiaceae and description of Rhizobium rhododendri sp. nov.</title>
        <authorList>
            <person name="Kuzmanovic N."/>
            <person name="diCenzo G.C."/>
            <person name="Bunk B."/>
            <person name="Sproeer C."/>
            <person name="Fruehling A."/>
            <person name="Neumann-Schaal M."/>
            <person name="Overmann J."/>
            <person name="Smalla K."/>
        </authorList>
    </citation>
    <scope>NUCLEOTIDE SEQUENCE</scope>
    <source>
        <strain evidence="2">Rho-6.2</strain>
        <plasmid evidence="2">unnamed2</plasmid>
    </source>
</reference>
<dbReference type="Gene3D" id="3.40.50.1820">
    <property type="entry name" value="alpha/beta hydrolase"/>
    <property type="match status" value="1"/>
</dbReference>
<dbReference type="RefSeq" id="WP_142829462.1">
    <property type="nucleotide sequence ID" value="NZ_CP117270.1"/>
</dbReference>
<dbReference type="PANTHER" id="PTHR36513">
    <property type="entry name" value="ABC TRANSMEMBRANE TYPE-1 DOMAIN-CONTAINING PROTEIN"/>
    <property type="match status" value="1"/>
</dbReference>
<feature type="compositionally biased region" description="Polar residues" evidence="1">
    <location>
        <begin position="416"/>
        <end position="429"/>
    </location>
</feature>
<keyword evidence="3" id="KW-1185">Reference proteome</keyword>
<dbReference type="PIRSF" id="PIRSF033909">
    <property type="entry name" value="UCP033909"/>
    <property type="match status" value="1"/>
</dbReference>
<protein>
    <submittedName>
        <fullName evidence="2">Alpha/beta hydrolase</fullName>
    </submittedName>
</protein>
<name>A0ABY8IWI9_9HYPH</name>
<dbReference type="InterPro" id="IPR029058">
    <property type="entry name" value="AB_hydrolase_fold"/>
</dbReference>
<keyword evidence="2" id="KW-0614">Plasmid</keyword>
<dbReference type="SUPFAM" id="SSF53474">
    <property type="entry name" value="alpha/beta-Hydrolases"/>
    <property type="match status" value="1"/>
</dbReference>
<dbReference type="GO" id="GO:0016787">
    <property type="term" value="F:hydrolase activity"/>
    <property type="evidence" value="ECO:0007669"/>
    <property type="project" value="UniProtKB-KW"/>
</dbReference>
<dbReference type="PROSITE" id="PS51257">
    <property type="entry name" value="PROKAR_LIPOPROTEIN"/>
    <property type="match status" value="1"/>
</dbReference>
<evidence type="ECO:0000313" key="3">
    <source>
        <dbReference type="Proteomes" id="UP000318939"/>
    </source>
</evidence>
<reference evidence="2" key="1">
    <citation type="journal article" date="2019" name="Phytopathology">
        <title>A Novel Group of Rhizobium tumorigenes-Like Agrobacteria Associated with Crown Gall Disease of Rhododendron and Blueberry.</title>
        <authorList>
            <person name="Kuzmanovic N."/>
            <person name="Behrens P."/>
            <person name="Idczak E."/>
            <person name="Wagner S."/>
            <person name="Gotz M."/>
            <person name="Sproer C."/>
            <person name="Bunk B."/>
            <person name="Overmann J."/>
            <person name="Smalla K."/>
        </authorList>
    </citation>
    <scope>NUCLEOTIDE SEQUENCE</scope>
    <source>
        <strain evidence="2">Rho-6.2</strain>
    </source>
</reference>
<proteinExistence type="predicted"/>
<dbReference type="InterPro" id="IPR014586">
    <property type="entry name" value="UCP033909"/>
</dbReference>
<gene>
    <name evidence="2" type="ORF">PR018_27660</name>
</gene>
<accession>A0ABY8IWI9</accession>
<dbReference type="Proteomes" id="UP000318939">
    <property type="component" value="Plasmid unnamed2"/>
</dbReference>
<dbReference type="PANTHER" id="PTHR36513:SF1">
    <property type="entry name" value="TRANSMEMBRANE PROTEIN"/>
    <property type="match status" value="1"/>
</dbReference>
<dbReference type="EMBL" id="CP117270">
    <property type="protein sequence ID" value="WFS26749.1"/>
    <property type="molecule type" value="Genomic_DNA"/>
</dbReference>
<dbReference type="Pfam" id="PF05990">
    <property type="entry name" value="DUF900"/>
    <property type="match status" value="1"/>
</dbReference>
<evidence type="ECO:0000256" key="1">
    <source>
        <dbReference type="SAM" id="MobiDB-lite"/>
    </source>
</evidence>
<feature type="region of interest" description="Disordered" evidence="1">
    <location>
        <begin position="405"/>
        <end position="438"/>
    </location>
</feature>
<sequence length="438" mass="47152">MMRALAIVATLLLLSGCGGRLIGVMTPSGTVVRGTSQVRLLAATTRAPSDDKAILFSGERGSDLKIDAITVSIPPEANRTVGQVQWPARLPANPLKEFSTVNVVPLVSKAEDERWLKQNLTKSHRALVFVHGFNNRYEDAVYRFAQIVHDSGADVVPVVFTWPSRASIFDYNYDKESTNYSRDALEDLLRRISADPSISEVTVMAHSMGTWLAVEALRQMAIRDGRTLPKIKNVILASPDLDVDVFSRQFLALGKNPPHFTLFVSQDDRALSVSRRISGNVDRLGQVDANAEPYRTQFEKAGISVIDLTKLKSGDSLNHGKFAESADVVKLIGQRLISGQTITDSDVGLGEAVGAVALGVSNTVGNAASVAVSAPIAVFDPRTRRNYGEQVQRLGRSVGNTLGSVGDTAGAAGFPQDTNQSGKQCPGNQSDRRPGCPN</sequence>
<evidence type="ECO:0000313" key="2">
    <source>
        <dbReference type="EMBL" id="WFS26749.1"/>
    </source>
</evidence>
<keyword evidence="2" id="KW-0378">Hydrolase</keyword>
<geneLocation type="plasmid" evidence="2 3">
    <name>unnamed2</name>
</geneLocation>